<dbReference type="RefSeq" id="WP_110461769.1">
    <property type="nucleotide sequence ID" value="NZ_QKMR01000008.1"/>
</dbReference>
<dbReference type="InterPro" id="IPR013785">
    <property type="entry name" value="Aldolase_TIM"/>
</dbReference>
<dbReference type="Proteomes" id="UP000248132">
    <property type="component" value="Unassembled WGS sequence"/>
</dbReference>
<keyword evidence="2" id="KW-0949">S-adenosyl-L-methionine</keyword>
<dbReference type="SFLD" id="SFLDS00029">
    <property type="entry name" value="Radical_SAM"/>
    <property type="match status" value="1"/>
</dbReference>
<evidence type="ECO:0000259" key="7">
    <source>
        <dbReference type="Pfam" id="PF04055"/>
    </source>
</evidence>
<name>A0A318XPK7_9FIRM</name>
<protein>
    <submittedName>
        <fullName evidence="8">Radical SAM protein with 4Fe4S-binding SPASM domain</fullName>
    </submittedName>
</protein>
<feature type="domain" description="Radical SAM core" evidence="7">
    <location>
        <begin position="96"/>
        <end position="250"/>
    </location>
</feature>
<evidence type="ECO:0000256" key="2">
    <source>
        <dbReference type="ARBA" id="ARBA00022691"/>
    </source>
</evidence>
<dbReference type="InterPro" id="IPR023867">
    <property type="entry name" value="Sulphatase_maturase_rSAM"/>
</dbReference>
<dbReference type="InterPro" id="IPR023885">
    <property type="entry name" value="4Fe4S-binding_SPASM_dom"/>
</dbReference>
<evidence type="ECO:0000256" key="3">
    <source>
        <dbReference type="ARBA" id="ARBA00022723"/>
    </source>
</evidence>
<evidence type="ECO:0000256" key="6">
    <source>
        <dbReference type="ARBA" id="ARBA00023601"/>
    </source>
</evidence>
<dbReference type="SFLD" id="SFLDG01067">
    <property type="entry name" value="SPASM/twitch_domain_containing"/>
    <property type="match status" value="1"/>
</dbReference>
<keyword evidence="9" id="KW-1185">Reference proteome</keyword>
<comment type="cofactor">
    <cofactor evidence="1">
        <name>[4Fe-4S] cluster</name>
        <dbReference type="ChEBI" id="CHEBI:49883"/>
    </cofactor>
</comment>
<dbReference type="GO" id="GO:0051536">
    <property type="term" value="F:iron-sulfur cluster binding"/>
    <property type="evidence" value="ECO:0007669"/>
    <property type="project" value="UniProtKB-KW"/>
</dbReference>
<proteinExistence type="inferred from homology"/>
<dbReference type="Gene3D" id="3.20.20.70">
    <property type="entry name" value="Aldolase class I"/>
    <property type="match status" value="1"/>
</dbReference>
<dbReference type="InterPro" id="IPR007197">
    <property type="entry name" value="rSAM"/>
</dbReference>
<organism evidence="8 9">
    <name type="scientific">Ruminiclostridium sufflavum DSM 19573</name>
    <dbReference type="NCBI Taxonomy" id="1121337"/>
    <lineage>
        <taxon>Bacteria</taxon>
        <taxon>Bacillati</taxon>
        <taxon>Bacillota</taxon>
        <taxon>Clostridia</taxon>
        <taxon>Eubacteriales</taxon>
        <taxon>Oscillospiraceae</taxon>
        <taxon>Ruminiclostridium</taxon>
    </lineage>
</organism>
<accession>A0A318XPK7</accession>
<sequence>MYFTKYFIEHTKKSGDKRLLNTLTGEIIDISEKHIEAMKKLQENNSFPIDPDIENDFKRKGFIYESVNKELELVENMANEAFNSMKKRPLTFFVHISNNCNLNCDYCNYASIEHTHDVMTQEDIDKVFLAIEKIYTENDAEKATIVLFGGEPFVKENYGIIEYFMEGYRALVENGSKTEKRYSLLAFSNGVDLPYYKEFLEVNKRNIDYLFVTLNGPKEIHNKSRVFSDGSGSFDYTVEGINTLINLSIPMWLVVNTDRKNIQYLPFISRIISEKEWDKKTSFMGCCVSRVKNRYMTVENSMTEDQMIEEIMSMVADNKIQTNKFNFEDMRLLKNVMNFFDFSDKKTKFGEEDVRQHITGCGNRSNQYSFTVDGHIYPCSPAAGNTKYAIGRYKPEIEIKIPKEKCWNSRSVLELESCRQCKALFICGGGCAFEATERNGSEYVPVCPNTEKIIHAYLDSIENNTGLIHRETVYK</sequence>
<dbReference type="PANTHER" id="PTHR43273:SF3">
    <property type="entry name" value="ANAEROBIC SULFATASE-MATURATING ENZYME HOMOLOG ASLB-RELATED"/>
    <property type="match status" value="1"/>
</dbReference>
<dbReference type="SUPFAM" id="SSF102114">
    <property type="entry name" value="Radical SAM enzymes"/>
    <property type="match status" value="1"/>
</dbReference>
<dbReference type="GO" id="GO:0046872">
    <property type="term" value="F:metal ion binding"/>
    <property type="evidence" value="ECO:0007669"/>
    <property type="project" value="UniProtKB-KW"/>
</dbReference>
<dbReference type="NCBIfam" id="TIGR04085">
    <property type="entry name" value="rSAM_more_4Fe4S"/>
    <property type="match status" value="1"/>
</dbReference>
<dbReference type="AlphaFoldDB" id="A0A318XPK7"/>
<dbReference type="GO" id="GO:0016491">
    <property type="term" value="F:oxidoreductase activity"/>
    <property type="evidence" value="ECO:0007669"/>
    <property type="project" value="InterPro"/>
</dbReference>
<dbReference type="CDD" id="cd01335">
    <property type="entry name" value="Radical_SAM"/>
    <property type="match status" value="1"/>
</dbReference>
<dbReference type="UniPathway" id="UPA00782"/>
<comment type="caution">
    <text evidence="8">The sequence shown here is derived from an EMBL/GenBank/DDBJ whole genome shotgun (WGS) entry which is preliminary data.</text>
</comment>
<keyword evidence="3" id="KW-0479">Metal-binding</keyword>
<dbReference type="Pfam" id="PF04055">
    <property type="entry name" value="Radical_SAM"/>
    <property type="match status" value="1"/>
</dbReference>
<comment type="similarity">
    <text evidence="6">Belongs to the radical SAM superfamily. Anaerobic sulfatase-maturating enzyme family.</text>
</comment>
<keyword evidence="4" id="KW-0408">Iron</keyword>
<evidence type="ECO:0000256" key="1">
    <source>
        <dbReference type="ARBA" id="ARBA00001966"/>
    </source>
</evidence>
<evidence type="ECO:0000256" key="4">
    <source>
        <dbReference type="ARBA" id="ARBA00023004"/>
    </source>
</evidence>
<dbReference type="PANTHER" id="PTHR43273">
    <property type="entry name" value="ANAEROBIC SULFATASE-MATURATING ENZYME HOMOLOG ASLB-RELATED"/>
    <property type="match status" value="1"/>
</dbReference>
<dbReference type="InterPro" id="IPR058240">
    <property type="entry name" value="rSAM_sf"/>
</dbReference>
<evidence type="ECO:0000256" key="5">
    <source>
        <dbReference type="ARBA" id="ARBA00023014"/>
    </source>
</evidence>
<gene>
    <name evidence="8" type="ORF">LY28_01732</name>
</gene>
<keyword evidence="5" id="KW-0411">Iron-sulfur</keyword>
<evidence type="ECO:0000313" key="9">
    <source>
        <dbReference type="Proteomes" id="UP000248132"/>
    </source>
</evidence>
<evidence type="ECO:0000313" key="8">
    <source>
        <dbReference type="EMBL" id="PYG88022.1"/>
    </source>
</evidence>
<dbReference type="EMBL" id="QKMR01000008">
    <property type="protein sequence ID" value="PYG88022.1"/>
    <property type="molecule type" value="Genomic_DNA"/>
</dbReference>
<dbReference type="OrthoDB" id="9782387at2"/>
<reference evidence="8 9" key="1">
    <citation type="submission" date="2018-06" db="EMBL/GenBank/DDBJ databases">
        <title>Genomic Encyclopedia of Type Strains, Phase I: the one thousand microbial genomes (KMG-I) project.</title>
        <authorList>
            <person name="Kyrpides N."/>
        </authorList>
    </citation>
    <scope>NUCLEOTIDE SEQUENCE [LARGE SCALE GENOMIC DNA]</scope>
    <source>
        <strain evidence="8 9">DSM 19573</strain>
    </source>
</reference>